<dbReference type="AlphaFoldDB" id="A0A6C0LDF4"/>
<dbReference type="InterPro" id="IPR024161">
    <property type="entry name" value="Znf_nanos-typ"/>
</dbReference>
<protein>
    <recommendedName>
        <fullName evidence="1">Nanos-type domain-containing protein</fullName>
    </recommendedName>
</protein>
<proteinExistence type="predicted"/>
<name>A0A6C0LDF4_9ZZZZ</name>
<accession>A0A6C0LDF4</accession>
<sequence length="199" mass="22017">MSYAKKSVVKNPILCGFCRKAGRVVEAQEHSLKNKNGNVCCPFLAKVTCAYCEKTGHTTTRCAEKIKATKIERELNRYCDAIKKQKKAPQEPVKEQIKKPANVFACLYESDGDSPRSSASERPSCCSPRQKKAAAMVFSVVPATANPTPTADDPYPLVGVTKVIATYCGYDSDSESDDDDEDPYYDLETAAVDRAERWR</sequence>
<dbReference type="EMBL" id="MN740472">
    <property type="protein sequence ID" value="QHU28477.1"/>
    <property type="molecule type" value="Genomic_DNA"/>
</dbReference>
<dbReference type="Gene3D" id="4.10.60.30">
    <property type="entry name" value="Nanos, RNA-binding domain"/>
    <property type="match status" value="1"/>
</dbReference>
<organism evidence="2">
    <name type="scientific">viral metagenome</name>
    <dbReference type="NCBI Taxonomy" id="1070528"/>
    <lineage>
        <taxon>unclassified sequences</taxon>
        <taxon>metagenomes</taxon>
        <taxon>organismal metagenomes</taxon>
    </lineage>
</organism>
<evidence type="ECO:0000259" key="1">
    <source>
        <dbReference type="PROSITE" id="PS51522"/>
    </source>
</evidence>
<evidence type="ECO:0000313" key="2">
    <source>
        <dbReference type="EMBL" id="QHU28477.1"/>
    </source>
</evidence>
<dbReference type="Pfam" id="PF05741">
    <property type="entry name" value="zf-nanos"/>
    <property type="match status" value="1"/>
</dbReference>
<dbReference type="InterPro" id="IPR038129">
    <property type="entry name" value="Nanos_sf"/>
</dbReference>
<reference evidence="2" key="1">
    <citation type="journal article" date="2020" name="Nature">
        <title>Giant virus diversity and host interactions through global metagenomics.</title>
        <authorList>
            <person name="Schulz F."/>
            <person name="Roux S."/>
            <person name="Paez-Espino D."/>
            <person name="Jungbluth S."/>
            <person name="Walsh D.A."/>
            <person name="Denef V.J."/>
            <person name="McMahon K.D."/>
            <person name="Konstantinidis K.T."/>
            <person name="Eloe-Fadrosh E.A."/>
            <person name="Kyrpides N.C."/>
            <person name="Woyke T."/>
        </authorList>
    </citation>
    <scope>NUCLEOTIDE SEQUENCE</scope>
    <source>
        <strain evidence="2">GVMAG-M-3300027770-73</strain>
    </source>
</reference>
<dbReference type="PROSITE" id="PS51522">
    <property type="entry name" value="ZF_NANOS"/>
    <property type="match status" value="1"/>
</dbReference>
<feature type="domain" description="Nanos-type" evidence="1">
    <location>
        <begin position="14"/>
        <end position="64"/>
    </location>
</feature>